<evidence type="ECO:0000313" key="1">
    <source>
        <dbReference type="EMBL" id="MBP2361257.1"/>
    </source>
</evidence>
<name>A0ABS4VBI1_9ACTN</name>
<dbReference type="RefSeq" id="WP_209470482.1">
    <property type="nucleotide sequence ID" value="NZ_BMWJ01000003.1"/>
</dbReference>
<accession>A0ABS4VBI1</accession>
<sequence>MRTAEVDADEAWPTMVSAEEAARFREEFGPVPTMTVDNTRYTIVQRAPAGIDALCESRVSAKVAHMGHLA</sequence>
<proteinExistence type="predicted"/>
<gene>
    <name evidence="1" type="ORF">JOF59_003657</name>
</gene>
<comment type="caution">
    <text evidence="1">The sequence shown here is derived from an EMBL/GenBank/DDBJ whole genome shotgun (WGS) entry which is preliminary data.</text>
</comment>
<dbReference type="EMBL" id="JAGINS010000001">
    <property type="protein sequence ID" value="MBP2361257.1"/>
    <property type="molecule type" value="Genomic_DNA"/>
</dbReference>
<evidence type="ECO:0000313" key="2">
    <source>
        <dbReference type="Proteomes" id="UP001519311"/>
    </source>
</evidence>
<dbReference type="Proteomes" id="UP001519311">
    <property type="component" value="Unassembled WGS sequence"/>
</dbReference>
<organism evidence="1 2">
    <name type="scientific">Streptomyces clavifer</name>
    <dbReference type="NCBI Taxonomy" id="68188"/>
    <lineage>
        <taxon>Bacteria</taxon>
        <taxon>Bacillati</taxon>
        <taxon>Actinomycetota</taxon>
        <taxon>Actinomycetes</taxon>
        <taxon>Kitasatosporales</taxon>
        <taxon>Streptomycetaceae</taxon>
        <taxon>Streptomyces</taxon>
    </lineage>
</organism>
<protein>
    <submittedName>
        <fullName evidence="1">Uncharacterized protein</fullName>
    </submittedName>
</protein>
<reference evidence="1 2" key="1">
    <citation type="submission" date="2021-03" db="EMBL/GenBank/DDBJ databases">
        <title>Sequencing the genomes of 1000 actinobacteria strains.</title>
        <authorList>
            <person name="Klenk H.-P."/>
        </authorList>
    </citation>
    <scope>NUCLEOTIDE SEQUENCE [LARGE SCALE GENOMIC DNA]</scope>
    <source>
        <strain evidence="1 2">DSM 40843</strain>
    </source>
</reference>
<keyword evidence="2" id="KW-1185">Reference proteome</keyword>